<dbReference type="InterPro" id="IPR009597">
    <property type="entry name" value="DUF1206"/>
</dbReference>
<evidence type="ECO:0000259" key="2">
    <source>
        <dbReference type="Pfam" id="PF06724"/>
    </source>
</evidence>
<gene>
    <name evidence="3" type="ORF">Q2T52_15010</name>
</gene>
<dbReference type="RefSeq" id="WP_302077583.1">
    <property type="nucleotide sequence ID" value="NZ_JAUKWQ010000004.1"/>
</dbReference>
<name>A0ABT8SY67_9HYPH</name>
<keyword evidence="1" id="KW-1133">Transmembrane helix</keyword>
<organism evidence="3 4">
    <name type="scientific">Rhizobium oryzicola</name>
    <dbReference type="NCBI Taxonomy" id="1232668"/>
    <lineage>
        <taxon>Bacteria</taxon>
        <taxon>Pseudomonadati</taxon>
        <taxon>Pseudomonadota</taxon>
        <taxon>Alphaproteobacteria</taxon>
        <taxon>Hyphomicrobiales</taxon>
        <taxon>Rhizobiaceae</taxon>
        <taxon>Rhizobium/Agrobacterium group</taxon>
        <taxon>Rhizobium</taxon>
    </lineage>
</organism>
<protein>
    <submittedName>
        <fullName evidence="3">DUF1206 domain-containing protein</fullName>
    </submittedName>
</protein>
<feature type="transmembrane region" description="Helical" evidence="1">
    <location>
        <begin position="95"/>
        <end position="118"/>
    </location>
</feature>
<proteinExistence type="predicted"/>
<dbReference type="Pfam" id="PF06724">
    <property type="entry name" value="DUF1206"/>
    <property type="match status" value="3"/>
</dbReference>
<feature type="transmembrane region" description="Helical" evidence="1">
    <location>
        <begin position="178"/>
        <end position="206"/>
    </location>
</feature>
<feature type="transmembrane region" description="Helical" evidence="1">
    <location>
        <begin position="226"/>
        <end position="249"/>
    </location>
</feature>
<feature type="transmembrane region" description="Helical" evidence="1">
    <location>
        <begin position="138"/>
        <end position="157"/>
    </location>
</feature>
<reference evidence="3" key="1">
    <citation type="journal article" date="2015" name="Int. J. Syst. Evol. Microbiol.">
        <title>Rhizobium oryzicola sp. nov., potential plant-growth-promoting endophytic bacteria isolated from rice roots.</title>
        <authorList>
            <person name="Zhang X.X."/>
            <person name="Gao J.S."/>
            <person name="Cao Y.H."/>
            <person name="Sheirdil R.A."/>
            <person name="Wang X.C."/>
            <person name="Zhang L."/>
        </authorList>
    </citation>
    <scope>NUCLEOTIDE SEQUENCE</scope>
    <source>
        <strain evidence="3">05753</strain>
    </source>
</reference>
<evidence type="ECO:0000313" key="4">
    <source>
        <dbReference type="Proteomes" id="UP001169006"/>
    </source>
</evidence>
<keyword evidence="1" id="KW-0472">Membrane</keyword>
<accession>A0ABT8SY67</accession>
<dbReference type="EMBL" id="JAUKWQ010000004">
    <property type="protein sequence ID" value="MDO1583397.1"/>
    <property type="molecule type" value="Genomic_DNA"/>
</dbReference>
<feature type="domain" description="DUF1206" evidence="2">
    <location>
        <begin position="186"/>
        <end position="254"/>
    </location>
</feature>
<evidence type="ECO:0000313" key="3">
    <source>
        <dbReference type="EMBL" id="MDO1583397.1"/>
    </source>
</evidence>
<feature type="domain" description="DUF1206" evidence="2">
    <location>
        <begin position="96"/>
        <end position="164"/>
    </location>
</feature>
<evidence type="ECO:0000256" key="1">
    <source>
        <dbReference type="SAM" id="Phobius"/>
    </source>
</evidence>
<keyword evidence="4" id="KW-1185">Reference proteome</keyword>
<feature type="transmembrane region" description="Helical" evidence="1">
    <location>
        <begin position="55"/>
        <end position="74"/>
    </location>
</feature>
<feature type="domain" description="DUF1206" evidence="2">
    <location>
        <begin position="14"/>
        <end position="77"/>
    </location>
</feature>
<sequence>MPKRPKFELLARSGYLARGVVFLLVAGLALLSGVAGGNADTKSAVSQLLEQPFGRVWVGLIGLGLLGFVAWRFAQALADSDGHGKDRKAIVIRMAMFGSAITYMSLAGYALSQAFSGIRGDGGSGEKGLAQWVMSQPFGSYIAMAIGAGFIIGGIVTSAKGVTRRFERYLNLPDSRRVLSMVCIYGLLARGFVFAITGLLFAYAGFTVDPDQAGSISDALSSLRQLPFGAVLYVLVAVGLAAFGIYNLVEARYRVVRGPLVIHPSAIKRSVLPLQGKPH</sequence>
<dbReference type="Proteomes" id="UP001169006">
    <property type="component" value="Unassembled WGS sequence"/>
</dbReference>
<comment type="caution">
    <text evidence="3">The sequence shown here is derived from an EMBL/GenBank/DDBJ whole genome shotgun (WGS) entry which is preliminary data.</text>
</comment>
<reference evidence="3" key="2">
    <citation type="submission" date="2023-07" db="EMBL/GenBank/DDBJ databases">
        <authorList>
            <person name="Sun H."/>
        </authorList>
    </citation>
    <scope>NUCLEOTIDE SEQUENCE</scope>
    <source>
        <strain evidence="3">05753</strain>
    </source>
</reference>
<keyword evidence="1" id="KW-0812">Transmembrane</keyword>